<protein>
    <submittedName>
        <fullName evidence="2">Tetratricopeptide repeat protein 18</fullName>
    </submittedName>
</protein>
<gene>
    <name evidence="2" type="ORF">STAS_23268</name>
</gene>
<name>A0A5A7QP61_STRAF</name>
<dbReference type="Proteomes" id="UP000325081">
    <property type="component" value="Unassembled WGS sequence"/>
</dbReference>
<evidence type="ECO:0000313" key="3">
    <source>
        <dbReference type="Proteomes" id="UP000325081"/>
    </source>
</evidence>
<dbReference type="AlphaFoldDB" id="A0A5A7QP61"/>
<organism evidence="2 3">
    <name type="scientific">Striga asiatica</name>
    <name type="common">Asiatic witchweed</name>
    <name type="synonym">Buchnera asiatica</name>
    <dbReference type="NCBI Taxonomy" id="4170"/>
    <lineage>
        <taxon>Eukaryota</taxon>
        <taxon>Viridiplantae</taxon>
        <taxon>Streptophyta</taxon>
        <taxon>Embryophyta</taxon>
        <taxon>Tracheophyta</taxon>
        <taxon>Spermatophyta</taxon>
        <taxon>Magnoliopsida</taxon>
        <taxon>eudicotyledons</taxon>
        <taxon>Gunneridae</taxon>
        <taxon>Pentapetalae</taxon>
        <taxon>asterids</taxon>
        <taxon>lamiids</taxon>
        <taxon>Lamiales</taxon>
        <taxon>Orobanchaceae</taxon>
        <taxon>Buchnereae</taxon>
        <taxon>Striga</taxon>
    </lineage>
</organism>
<evidence type="ECO:0000256" key="1">
    <source>
        <dbReference type="SAM" id="MobiDB-lite"/>
    </source>
</evidence>
<proteinExistence type="predicted"/>
<keyword evidence="3" id="KW-1185">Reference proteome</keyword>
<reference evidence="3" key="1">
    <citation type="journal article" date="2019" name="Curr. Biol.">
        <title>Genome Sequence of Striga asiatica Provides Insight into the Evolution of Plant Parasitism.</title>
        <authorList>
            <person name="Yoshida S."/>
            <person name="Kim S."/>
            <person name="Wafula E.K."/>
            <person name="Tanskanen J."/>
            <person name="Kim Y.M."/>
            <person name="Honaas L."/>
            <person name="Yang Z."/>
            <person name="Spallek T."/>
            <person name="Conn C.E."/>
            <person name="Ichihashi Y."/>
            <person name="Cheong K."/>
            <person name="Cui S."/>
            <person name="Der J.P."/>
            <person name="Gundlach H."/>
            <person name="Jiao Y."/>
            <person name="Hori C."/>
            <person name="Ishida J.K."/>
            <person name="Kasahara H."/>
            <person name="Kiba T."/>
            <person name="Kim M.S."/>
            <person name="Koo N."/>
            <person name="Laohavisit A."/>
            <person name="Lee Y.H."/>
            <person name="Lumba S."/>
            <person name="McCourt P."/>
            <person name="Mortimer J.C."/>
            <person name="Mutuku J.M."/>
            <person name="Nomura T."/>
            <person name="Sasaki-Sekimoto Y."/>
            <person name="Seto Y."/>
            <person name="Wang Y."/>
            <person name="Wakatake T."/>
            <person name="Sakakibara H."/>
            <person name="Demura T."/>
            <person name="Yamaguchi S."/>
            <person name="Yoneyama K."/>
            <person name="Manabe R.I."/>
            <person name="Nelson D.C."/>
            <person name="Schulman A.H."/>
            <person name="Timko M.P."/>
            <person name="dePamphilis C.W."/>
            <person name="Choi D."/>
            <person name="Shirasu K."/>
        </authorList>
    </citation>
    <scope>NUCLEOTIDE SEQUENCE [LARGE SCALE GENOMIC DNA]</scope>
    <source>
        <strain evidence="3">cv. UVA1</strain>
    </source>
</reference>
<accession>A0A5A7QP61</accession>
<feature type="region of interest" description="Disordered" evidence="1">
    <location>
        <begin position="13"/>
        <end position="39"/>
    </location>
</feature>
<evidence type="ECO:0000313" key="2">
    <source>
        <dbReference type="EMBL" id="GER46247.1"/>
    </source>
</evidence>
<comment type="caution">
    <text evidence="2">The sequence shown here is derived from an EMBL/GenBank/DDBJ whole genome shotgun (WGS) entry which is preliminary data.</text>
</comment>
<dbReference type="EMBL" id="BKCP01007493">
    <property type="protein sequence ID" value="GER46247.1"/>
    <property type="molecule type" value="Genomic_DNA"/>
</dbReference>
<sequence length="134" mass="15303">MVWRPHPFSGDWRSISTAVDPSRPHPFPTAVSSGDNNRRISRRTTAVERGGTVEVCFTHDSNDYPRGGDKLDDDTHMPLKLFKFTKIRPYHKSENQSTVLGQAIVEELTLGPPEYLTLFGDHLSDIRRLHHRIL</sequence>